<dbReference type="InterPro" id="IPR027417">
    <property type="entry name" value="P-loop_NTPase"/>
</dbReference>
<keyword evidence="8" id="KW-1185">Reference proteome</keyword>
<protein>
    <submittedName>
        <fullName evidence="7">DEAD/DEAH box helicase</fullName>
    </submittedName>
</protein>
<accession>A0ABV7U3Z9</accession>
<evidence type="ECO:0000256" key="3">
    <source>
        <dbReference type="ARBA" id="ARBA00022806"/>
    </source>
</evidence>
<keyword evidence="2" id="KW-0378">Hydrolase</keyword>
<dbReference type="PROSITE" id="PS51194">
    <property type="entry name" value="HELICASE_CTER"/>
    <property type="match status" value="1"/>
</dbReference>
<proteinExistence type="predicted"/>
<dbReference type="PANTHER" id="PTHR47961:SF10">
    <property type="entry name" value="ATP-DEPENDENT DNA HELICASE HEL308"/>
    <property type="match status" value="1"/>
</dbReference>
<dbReference type="InterPro" id="IPR011545">
    <property type="entry name" value="DEAD/DEAH_box_helicase_dom"/>
</dbReference>
<keyword evidence="4" id="KW-0067">ATP-binding</keyword>
<evidence type="ECO:0000313" key="7">
    <source>
        <dbReference type="EMBL" id="MFC3629665.1"/>
    </source>
</evidence>
<gene>
    <name evidence="7" type="ORF">ACFOM8_09425</name>
</gene>
<dbReference type="PANTHER" id="PTHR47961">
    <property type="entry name" value="DNA POLYMERASE THETA, PUTATIVE (AFU_ORTHOLOGUE AFUA_1G05260)-RELATED"/>
    <property type="match status" value="1"/>
</dbReference>
<evidence type="ECO:0000256" key="1">
    <source>
        <dbReference type="ARBA" id="ARBA00022741"/>
    </source>
</evidence>
<dbReference type="InterPro" id="IPR001650">
    <property type="entry name" value="Helicase_C-like"/>
</dbReference>
<feature type="domain" description="Helicase C-terminal" evidence="6">
    <location>
        <begin position="294"/>
        <end position="478"/>
    </location>
</feature>
<feature type="domain" description="Helicase ATP-binding" evidence="5">
    <location>
        <begin position="111"/>
        <end position="270"/>
    </location>
</feature>
<dbReference type="InterPro" id="IPR050474">
    <property type="entry name" value="Hel308_SKI2-like"/>
</dbReference>
<organism evidence="7 8">
    <name type="scientific">Paracoccus angustae</name>
    <dbReference type="NCBI Taxonomy" id="1671480"/>
    <lineage>
        <taxon>Bacteria</taxon>
        <taxon>Pseudomonadati</taxon>
        <taxon>Pseudomonadota</taxon>
        <taxon>Alphaproteobacteria</taxon>
        <taxon>Rhodobacterales</taxon>
        <taxon>Paracoccaceae</taxon>
        <taxon>Paracoccus</taxon>
    </lineage>
</organism>
<evidence type="ECO:0000256" key="2">
    <source>
        <dbReference type="ARBA" id="ARBA00022801"/>
    </source>
</evidence>
<dbReference type="Pfam" id="PF00270">
    <property type="entry name" value="DEAD"/>
    <property type="match status" value="1"/>
</dbReference>
<dbReference type="EMBL" id="JBHRXY010000005">
    <property type="protein sequence ID" value="MFC3629665.1"/>
    <property type="molecule type" value="Genomic_DNA"/>
</dbReference>
<keyword evidence="3 7" id="KW-0347">Helicase</keyword>
<evidence type="ECO:0000259" key="5">
    <source>
        <dbReference type="PROSITE" id="PS51192"/>
    </source>
</evidence>
<dbReference type="Pfam" id="PF00271">
    <property type="entry name" value="Helicase_C"/>
    <property type="match status" value="1"/>
</dbReference>
<dbReference type="SMART" id="SM00490">
    <property type="entry name" value="HELICc"/>
    <property type="match status" value="1"/>
</dbReference>
<dbReference type="InterPro" id="IPR014001">
    <property type="entry name" value="Helicase_ATP-bd"/>
</dbReference>
<evidence type="ECO:0000256" key="4">
    <source>
        <dbReference type="ARBA" id="ARBA00022840"/>
    </source>
</evidence>
<sequence length="719" mass="80971">MINSIEMDARDLLRAPERNASDWEKILRNLAMLSNNTSTHDTSRELIIRALDKKREIPEKYHDLLNDLIKAVGLIPYLPDPKDFSESMLLQAHIAPGLDGRRFHSLQLIVYRQIMEGRNVVLSATTSVGKSMIIDAVVSANKFRRIVIIVPTIALIDETRKRLAARFSETHSIITHASQVSTPGARAIYILTQERVLSRDDLQNIDWFVVDEFYKLDIRADLAGGADRAVDLNLAFHKLASSGAKFYLIGPHVDGVKGIASKYQHVFIPSQFSTVALDIVHFDLPRDGSERAEKLKEIVGENTGPTLIYCQSPAKCAEAAQLLIDAEKRPLTKATEDATSWLEQEFPDSWIVTDALKRGIGIHHGNVPRSLQQYMIRAFSEGKLSILICTSTLIEGINTVAENVVVYDRRVNTSTINYFSFRNVAGRAGRMGQWFIGKVFVLENPPEPSDMLVEVSVETQPEGTPISLLLGLPEEDLSDASRRRVESEINAVELDISTIRENRHIDIETQKLVANRIRSDMLYRNLLNWSHIPNGEELNYVCEIIFAQMGGERILKGYQIHSGTQLAAVLTKIRMSDTLRNFLDDRVENRRGEQSPSDAIDQGLKFLRSYLCFKFPRQLSAIESIHKDIESRAGRKSTANYRMFIAMAEAMFLDPNVFILDEFGVPFSLGTKLLPDPSPDETLQDAVDRILQTKDEILGILHPFEREIFKSVVPALPRG</sequence>
<evidence type="ECO:0000259" key="6">
    <source>
        <dbReference type="PROSITE" id="PS51194"/>
    </source>
</evidence>
<dbReference type="PROSITE" id="PS51192">
    <property type="entry name" value="HELICASE_ATP_BIND_1"/>
    <property type="match status" value="1"/>
</dbReference>
<dbReference type="Gene3D" id="3.40.50.300">
    <property type="entry name" value="P-loop containing nucleotide triphosphate hydrolases"/>
    <property type="match status" value="2"/>
</dbReference>
<dbReference type="SUPFAM" id="SSF52540">
    <property type="entry name" value="P-loop containing nucleoside triphosphate hydrolases"/>
    <property type="match status" value="2"/>
</dbReference>
<dbReference type="Proteomes" id="UP001595539">
    <property type="component" value="Unassembled WGS sequence"/>
</dbReference>
<dbReference type="SMART" id="SM00487">
    <property type="entry name" value="DEXDc"/>
    <property type="match status" value="1"/>
</dbReference>
<keyword evidence="1" id="KW-0547">Nucleotide-binding</keyword>
<dbReference type="RefSeq" id="WP_377761103.1">
    <property type="nucleotide sequence ID" value="NZ_JBHRXY010000005.1"/>
</dbReference>
<evidence type="ECO:0000313" key="8">
    <source>
        <dbReference type="Proteomes" id="UP001595539"/>
    </source>
</evidence>
<dbReference type="GO" id="GO:0004386">
    <property type="term" value="F:helicase activity"/>
    <property type="evidence" value="ECO:0007669"/>
    <property type="project" value="UniProtKB-KW"/>
</dbReference>
<name>A0ABV7U3Z9_9RHOB</name>
<reference evidence="8" key="1">
    <citation type="journal article" date="2019" name="Int. J. Syst. Evol. Microbiol.">
        <title>The Global Catalogue of Microorganisms (GCM) 10K type strain sequencing project: providing services to taxonomists for standard genome sequencing and annotation.</title>
        <authorList>
            <consortium name="The Broad Institute Genomics Platform"/>
            <consortium name="The Broad Institute Genome Sequencing Center for Infectious Disease"/>
            <person name="Wu L."/>
            <person name="Ma J."/>
        </authorList>
    </citation>
    <scope>NUCLEOTIDE SEQUENCE [LARGE SCALE GENOMIC DNA]</scope>
    <source>
        <strain evidence="8">KCTC 42473</strain>
    </source>
</reference>
<comment type="caution">
    <text evidence="7">The sequence shown here is derived from an EMBL/GenBank/DDBJ whole genome shotgun (WGS) entry which is preliminary data.</text>
</comment>